<dbReference type="Pfam" id="PF01435">
    <property type="entry name" value="Peptidase_M48"/>
    <property type="match status" value="1"/>
</dbReference>
<dbReference type="GeneID" id="96156054"/>
<evidence type="ECO:0000256" key="8">
    <source>
        <dbReference type="ARBA" id="ARBA00023049"/>
    </source>
</evidence>
<evidence type="ECO:0000256" key="9">
    <source>
        <dbReference type="ARBA" id="ARBA00023136"/>
    </source>
</evidence>
<keyword evidence="1" id="KW-1003">Cell membrane</keyword>
<keyword evidence="2 10" id="KW-0645">Protease</keyword>
<dbReference type="InterPro" id="IPR001915">
    <property type="entry name" value="Peptidase_M48"/>
</dbReference>
<dbReference type="Proteomes" id="UP000307562">
    <property type="component" value="Chromosome"/>
</dbReference>
<keyword evidence="4" id="KW-0479">Metal-binding</keyword>
<evidence type="ECO:0000313" key="13">
    <source>
        <dbReference type="EMBL" id="QCW03312.1"/>
    </source>
</evidence>
<evidence type="ECO:0000256" key="3">
    <source>
        <dbReference type="ARBA" id="ARBA00022692"/>
    </source>
</evidence>
<keyword evidence="6 10" id="KW-0862">Zinc</keyword>
<sequence>MSAGLTALRIRMVAALVGLGVVTVAFLAGVWAVFYGVCVLFGVGIAAQVAFAATTVTLVTIGVLEYRQIETIERLADAQRVDRETAPMLSETATRVAAQLGVPEPTIAVSERDAPEAMAVGLRPNAVHLVLSLGTIEALDDDELEAVIAHELAHVGNRDAIVMTVVSLPVVLADGLSSRLDRIENPGYMALVTVPLRALSGGVRIVGRTITARFSRARELAADRAAAEATGSPAALASALRRLDREIADTPNRDLREAGSVSSLSILSLEPTEPEKVMLGPDGATEPSYWWLRKRLHRLERFLFETHPPTEDRIDALAARERRR</sequence>
<keyword evidence="5 10" id="KW-0378">Hydrolase</keyword>
<evidence type="ECO:0000256" key="5">
    <source>
        <dbReference type="ARBA" id="ARBA00022801"/>
    </source>
</evidence>
<evidence type="ECO:0000256" key="6">
    <source>
        <dbReference type="ARBA" id="ARBA00022833"/>
    </source>
</evidence>
<dbReference type="EMBL" id="CP040637">
    <property type="protein sequence ID" value="QCW03312.1"/>
    <property type="molecule type" value="Genomic_DNA"/>
</dbReference>
<comment type="similarity">
    <text evidence="10">Belongs to the peptidase M48 family.</text>
</comment>
<dbReference type="GO" id="GO:0046872">
    <property type="term" value="F:metal ion binding"/>
    <property type="evidence" value="ECO:0007669"/>
    <property type="project" value="UniProtKB-KW"/>
</dbReference>
<dbReference type="GO" id="GO:0004222">
    <property type="term" value="F:metalloendopeptidase activity"/>
    <property type="evidence" value="ECO:0007669"/>
    <property type="project" value="InterPro"/>
</dbReference>
<organism evidence="13 14">
    <name type="scientific">Natrinema pallidum</name>
    <dbReference type="NCBI Taxonomy" id="69527"/>
    <lineage>
        <taxon>Archaea</taxon>
        <taxon>Methanobacteriati</taxon>
        <taxon>Methanobacteriota</taxon>
        <taxon>Stenosarchaea group</taxon>
        <taxon>Halobacteria</taxon>
        <taxon>Halobacteriales</taxon>
        <taxon>Natrialbaceae</taxon>
        <taxon>Natrinema</taxon>
    </lineage>
</organism>
<reference evidence="14" key="1">
    <citation type="submission" date="2019-05" db="EMBL/GenBank/DDBJ databases">
        <title>Complete Genome Sequence and Methylation Pattern of the Halophilic Archaeon Natrinema pallidum BOL6-1.</title>
        <authorList>
            <person name="DasSarma P."/>
            <person name="DasSarma B.P."/>
            <person name="DasSarma S.L."/>
            <person name="Martinez F.L."/>
            <person name="Guzman D."/>
            <person name="Roberts R.J."/>
            <person name="DasSarma S."/>
        </authorList>
    </citation>
    <scope>NUCLEOTIDE SEQUENCE [LARGE SCALE GENOMIC DNA]</scope>
    <source>
        <strain evidence="14">BOL6-1</strain>
    </source>
</reference>
<dbReference type="AlphaFoldDB" id="A0A4P9THD7"/>
<evidence type="ECO:0000256" key="11">
    <source>
        <dbReference type="SAM" id="Phobius"/>
    </source>
</evidence>
<dbReference type="PANTHER" id="PTHR43221:SF2">
    <property type="entry name" value="PROTEASE HTPX HOMOLOG"/>
    <property type="match status" value="1"/>
</dbReference>
<evidence type="ECO:0000259" key="12">
    <source>
        <dbReference type="Pfam" id="PF01435"/>
    </source>
</evidence>
<keyword evidence="7 11" id="KW-1133">Transmembrane helix</keyword>
<proteinExistence type="inferred from homology"/>
<protein>
    <submittedName>
        <fullName evidence="13">Peptidase M48</fullName>
    </submittedName>
</protein>
<keyword evidence="14" id="KW-1185">Reference proteome</keyword>
<evidence type="ECO:0000256" key="7">
    <source>
        <dbReference type="ARBA" id="ARBA00022989"/>
    </source>
</evidence>
<gene>
    <name evidence="13" type="ORF">FGF80_08705</name>
</gene>
<dbReference type="GO" id="GO:0006508">
    <property type="term" value="P:proteolysis"/>
    <property type="evidence" value="ECO:0007669"/>
    <property type="project" value="UniProtKB-KW"/>
</dbReference>
<dbReference type="RefSeq" id="WP_138653415.1">
    <property type="nucleotide sequence ID" value="NZ_CP040637.1"/>
</dbReference>
<comment type="cofactor">
    <cofactor evidence="10">
        <name>Zn(2+)</name>
        <dbReference type="ChEBI" id="CHEBI:29105"/>
    </cofactor>
    <text evidence="10">Binds 1 zinc ion per subunit.</text>
</comment>
<evidence type="ECO:0000256" key="4">
    <source>
        <dbReference type="ARBA" id="ARBA00022723"/>
    </source>
</evidence>
<accession>A0A4P9THD7</accession>
<dbReference type="KEGG" id="npl:FGF80_08705"/>
<dbReference type="InterPro" id="IPR050083">
    <property type="entry name" value="HtpX_protease"/>
</dbReference>
<evidence type="ECO:0000256" key="1">
    <source>
        <dbReference type="ARBA" id="ARBA00022475"/>
    </source>
</evidence>
<evidence type="ECO:0000256" key="2">
    <source>
        <dbReference type="ARBA" id="ARBA00022670"/>
    </source>
</evidence>
<keyword evidence="8 10" id="KW-0482">Metalloprotease</keyword>
<dbReference type="Gene3D" id="3.30.2010.10">
    <property type="entry name" value="Metalloproteases ('zincins'), catalytic domain"/>
    <property type="match status" value="1"/>
</dbReference>
<feature type="transmembrane region" description="Helical" evidence="11">
    <location>
        <begin position="12"/>
        <end position="34"/>
    </location>
</feature>
<keyword evidence="9 11" id="KW-0472">Membrane</keyword>
<keyword evidence="3 11" id="KW-0812">Transmembrane</keyword>
<evidence type="ECO:0000256" key="10">
    <source>
        <dbReference type="RuleBase" id="RU003983"/>
    </source>
</evidence>
<name>A0A4P9THD7_9EURY</name>
<dbReference type="PANTHER" id="PTHR43221">
    <property type="entry name" value="PROTEASE HTPX"/>
    <property type="match status" value="1"/>
</dbReference>
<evidence type="ECO:0000313" key="14">
    <source>
        <dbReference type="Proteomes" id="UP000307562"/>
    </source>
</evidence>
<feature type="transmembrane region" description="Helical" evidence="11">
    <location>
        <begin position="40"/>
        <end position="64"/>
    </location>
</feature>
<feature type="domain" description="Peptidase M48" evidence="12">
    <location>
        <begin position="87"/>
        <end position="320"/>
    </location>
</feature>